<evidence type="ECO:0000256" key="4">
    <source>
        <dbReference type="RuleBase" id="RU000363"/>
    </source>
</evidence>
<dbReference type="SUPFAM" id="SSF51735">
    <property type="entry name" value="NAD(P)-binding Rossmann-fold domains"/>
    <property type="match status" value="1"/>
</dbReference>
<keyword evidence="3" id="KW-0560">Oxidoreductase</keyword>
<evidence type="ECO:0000256" key="1">
    <source>
        <dbReference type="ARBA" id="ARBA00006484"/>
    </source>
</evidence>
<proteinExistence type="inferred from homology"/>
<gene>
    <name evidence="5" type="ORF">VTK73DRAFT_4049</name>
</gene>
<organism evidence="5 6">
    <name type="scientific">Phialemonium thermophilum</name>
    <dbReference type="NCBI Taxonomy" id="223376"/>
    <lineage>
        <taxon>Eukaryota</taxon>
        <taxon>Fungi</taxon>
        <taxon>Dikarya</taxon>
        <taxon>Ascomycota</taxon>
        <taxon>Pezizomycotina</taxon>
        <taxon>Sordariomycetes</taxon>
        <taxon>Sordariomycetidae</taxon>
        <taxon>Cephalothecales</taxon>
        <taxon>Cephalothecaceae</taxon>
        <taxon>Phialemonium</taxon>
    </lineage>
</organism>
<evidence type="ECO:0000313" key="6">
    <source>
        <dbReference type="Proteomes" id="UP001586593"/>
    </source>
</evidence>
<dbReference type="InterPro" id="IPR020904">
    <property type="entry name" value="Sc_DH/Rdtase_CS"/>
</dbReference>
<evidence type="ECO:0000256" key="2">
    <source>
        <dbReference type="ARBA" id="ARBA00022857"/>
    </source>
</evidence>
<dbReference type="Proteomes" id="UP001586593">
    <property type="component" value="Unassembled WGS sequence"/>
</dbReference>
<dbReference type="PRINTS" id="PR00080">
    <property type="entry name" value="SDRFAMILY"/>
</dbReference>
<dbReference type="CDD" id="cd05339">
    <property type="entry name" value="17beta-HSDXI-like_SDR_c"/>
    <property type="match status" value="1"/>
</dbReference>
<dbReference type="InterPro" id="IPR002347">
    <property type="entry name" value="SDR_fam"/>
</dbReference>
<sequence length="350" mass="37511">MAAILVQGSVKAAKILTGLFLHPALAASALLFLEYGSPTAVSRLIELGLAKHVGIHRLKVALRVLLGLGLGRALNRVQNLRASNHWSLASRGGWRWAEEIAVVTGGCHGIGKATVLGLVQKGVRVAVLDVADLPPDLVRLPTVFHWKCDITSPDAVHDAADQIRDRLGHPSILINNAGLAHYDSILDLPPAKLDRLFAVNALSHWHTVRAFLPTMVLRDKGHIVTVASVASFVALPQAVDYSASKAAALAFHEGLACEIRNVYRSPGVLTTVVHPSFVNTNMTAPAKQRIEARSGPMLEPRDVADAIVKQIGSRRGAQLIVPPSSAWLSGLRGFPNWLQETVRDMAAKGA</sequence>
<comment type="caution">
    <text evidence="5">The sequence shown here is derived from an EMBL/GenBank/DDBJ whole genome shotgun (WGS) entry which is preliminary data.</text>
</comment>
<dbReference type="EMBL" id="JAZHXJ010000234">
    <property type="protein sequence ID" value="KAL1867650.1"/>
    <property type="molecule type" value="Genomic_DNA"/>
</dbReference>
<evidence type="ECO:0000256" key="3">
    <source>
        <dbReference type="ARBA" id="ARBA00023002"/>
    </source>
</evidence>
<comment type="similarity">
    <text evidence="1 4">Belongs to the short-chain dehydrogenases/reductases (SDR) family.</text>
</comment>
<name>A0ABR3WVH1_9PEZI</name>
<dbReference type="PRINTS" id="PR00081">
    <property type="entry name" value="GDHRDH"/>
</dbReference>
<dbReference type="Pfam" id="PF00106">
    <property type="entry name" value="adh_short"/>
    <property type="match status" value="1"/>
</dbReference>
<reference evidence="5 6" key="1">
    <citation type="journal article" date="2024" name="Commun. Biol.">
        <title>Comparative genomic analysis of thermophilic fungi reveals convergent evolutionary adaptations and gene losses.</title>
        <authorList>
            <person name="Steindorff A.S."/>
            <person name="Aguilar-Pontes M.V."/>
            <person name="Robinson A.J."/>
            <person name="Andreopoulos B."/>
            <person name="LaButti K."/>
            <person name="Kuo A."/>
            <person name="Mondo S."/>
            <person name="Riley R."/>
            <person name="Otillar R."/>
            <person name="Haridas S."/>
            <person name="Lipzen A."/>
            <person name="Grimwood J."/>
            <person name="Schmutz J."/>
            <person name="Clum A."/>
            <person name="Reid I.D."/>
            <person name="Moisan M.C."/>
            <person name="Butler G."/>
            <person name="Nguyen T.T.M."/>
            <person name="Dewar K."/>
            <person name="Conant G."/>
            <person name="Drula E."/>
            <person name="Henrissat B."/>
            <person name="Hansel C."/>
            <person name="Singer S."/>
            <person name="Hutchinson M.I."/>
            <person name="de Vries R.P."/>
            <person name="Natvig D.O."/>
            <person name="Powell A.J."/>
            <person name="Tsang A."/>
            <person name="Grigoriev I.V."/>
        </authorList>
    </citation>
    <scope>NUCLEOTIDE SEQUENCE [LARGE SCALE GENOMIC DNA]</scope>
    <source>
        <strain evidence="5 6">ATCC 24622</strain>
    </source>
</reference>
<dbReference type="InterPro" id="IPR036291">
    <property type="entry name" value="NAD(P)-bd_dom_sf"/>
</dbReference>
<evidence type="ECO:0000313" key="5">
    <source>
        <dbReference type="EMBL" id="KAL1867650.1"/>
    </source>
</evidence>
<accession>A0ABR3WVH1</accession>
<dbReference type="Gene3D" id="3.40.50.720">
    <property type="entry name" value="NAD(P)-binding Rossmann-like Domain"/>
    <property type="match status" value="1"/>
</dbReference>
<dbReference type="PANTHER" id="PTHR24322:SF736">
    <property type="entry name" value="RETINOL DEHYDROGENASE 10"/>
    <property type="match status" value="1"/>
</dbReference>
<keyword evidence="6" id="KW-1185">Reference proteome</keyword>
<protein>
    <submittedName>
        <fullName evidence="5">Uncharacterized protein</fullName>
    </submittedName>
</protein>
<dbReference type="PROSITE" id="PS00061">
    <property type="entry name" value="ADH_SHORT"/>
    <property type="match status" value="1"/>
</dbReference>
<keyword evidence="2" id="KW-0521">NADP</keyword>
<dbReference type="PANTHER" id="PTHR24322">
    <property type="entry name" value="PKSB"/>
    <property type="match status" value="1"/>
</dbReference>